<gene>
    <name evidence="1" type="ORF">NC998_02445</name>
</gene>
<organism evidence="1 2">
    <name type="scientific">Trichocoleus desertorum GB2-A4</name>
    <dbReference type="NCBI Taxonomy" id="2933944"/>
    <lineage>
        <taxon>Bacteria</taxon>
        <taxon>Bacillati</taxon>
        <taxon>Cyanobacteriota</taxon>
        <taxon>Cyanophyceae</taxon>
        <taxon>Leptolyngbyales</taxon>
        <taxon>Trichocoleusaceae</taxon>
        <taxon>Trichocoleus</taxon>
    </lineage>
</organism>
<comment type="caution">
    <text evidence="1">The sequence shown here is derived from an EMBL/GenBank/DDBJ whole genome shotgun (WGS) entry which is preliminary data.</text>
</comment>
<dbReference type="EMBL" id="JAMPKM010000001">
    <property type="protein sequence ID" value="MEP0815951.1"/>
    <property type="molecule type" value="Genomic_DNA"/>
</dbReference>
<accession>A0ABV0J2F2</accession>
<dbReference type="RefSeq" id="WP_190431564.1">
    <property type="nucleotide sequence ID" value="NZ_JAMPKM010000001.1"/>
</dbReference>
<proteinExistence type="predicted"/>
<keyword evidence="2" id="KW-1185">Reference proteome</keyword>
<sequence>MLPFVVDERKILIFKFWFGDSVQDGLSYQGELFCRLQTLELQYRPQLYHFGCKLAQQGTSVVISSSLNTCSLWISLRDPALKTMLADSGTLDLPKVPPFSLVEASDPPQAEETSY</sequence>
<evidence type="ECO:0000313" key="1">
    <source>
        <dbReference type="EMBL" id="MEP0815951.1"/>
    </source>
</evidence>
<protein>
    <submittedName>
        <fullName evidence="1">Uncharacterized protein</fullName>
    </submittedName>
</protein>
<evidence type="ECO:0000313" key="2">
    <source>
        <dbReference type="Proteomes" id="UP001464891"/>
    </source>
</evidence>
<name>A0ABV0J2F2_9CYAN</name>
<dbReference type="Proteomes" id="UP001464891">
    <property type="component" value="Unassembled WGS sequence"/>
</dbReference>
<reference evidence="1 2" key="1">
    <citation type="submission" date="2022-04" db="EMBL/GenBank/DDBJ databases">
        <title>Positive selection, recombination, and allopatry shape intraspecific diversity of widespread and dominant cyanobacteria.</title>
        <authorList>
            <person name="Wei J."/>
            <person name="Shu W."/>
            <person name="Hu C."/>
        </authorList>
    </citation>
    <scope>NUCLEOTIDE SEQUENCE [LARGE SCALE GENOMIC DNA]</scope>
    <source>
        <strain evidence="1 2">GB2-A4</strain>
    </source>
</reference>